<dbReference type="InterPro" id="IPR032710">
    <property type="entry name" value="NTF2-like_dom_sf"/>
</dbReference>
<dbReference type="EMBL" id="AZGZ01000003">
    <property type="protein sequence ID" value="KZZ96373.1"/>
    <property type="molecule type" value="Genomic_DNA"/>
</dbReference>
<sequence>MSNLIRKGTRHLKPLRRKLASETEDIYTGSAPLGALKLVVIAADLDPGVFDRKMVLMLREEGFSVTCLPPITSCQHFTDEIEKVDDELERSDFYALIAFGKAASIALQEFEKPSWPNLRAVVAYYPDEIGHESRFPDKFHVRVHLASSQSPSTTYTGTGYYCYQYPFSKVGFAECNNANYDEIDARLAWSRTLAALREGFDIPNYIEHVWDQYVRMDYSENALEGAMQTLSHDVYINYVPVILGVGSDHVVDEVHVAFKHTEEIPWLLPDVPATGKDVELIIITIATIRGGEITHIHTYWDQASLLTQIGLLESTGLPIHGIQSAAKVLDETLPFFNERSKKRE</sequence>
<comment type="caution">
    <text evidence="1">The sequence shown here is derived from an EMBL/GenBank/DDBJ whole genome shotgun (WGS) entry which is preliminary data.</text>
</comment>
<dbReference type="GO" id="GO:0030638">
    <property type="term" value="P:polyketide metabolic process"/>
    <property type="evidence" value="ECO:0007669"/>
    <property type="project" value="InterPro"/>
</dbReference>
<organism evidence="1 2">
    <name type="scientific">Ascosphaera apis ARSEF 7405</name>
    <dbReference type="NCBI Taxonomy" id="392613"/>
    <lineage>
        <taxon>Eukaryota</taxon>
        <taxon>Fungi</taxon>
        <taxon>Dikarya</taxon>
        <taxon>Ascomycota</taxon>
        <taxon>Pezizomycotina</taxon>
        <taxon>Eurotiomycetes</taxon>
        <taxon>Eurotiomycetidae</taxon>
        <taxon>Onygenales</taxon>
        <taxon>Ascosphaeraceae</taxon>
        <taxon>Ascosphaera</taxon>
    </lineage>
</organism>
<evidence type="ECO:0000313" key="1">
    <source>
        <dbReference type="EMBL" id="KZZ96373.1"/>
    </source>
</evidence>
<accession>A0A162IPC9</accession>
<keyword evidence="2" id="KW-1185">Reference proteome</keyword>
<protein>
    <submittedName>
        <fullName evidence="1">Dienelactone hydrolase</fullName>
    </submittedName>
</protein>
<dbReference type="VEuPathDB" id="FungiDB:AAP_01146"/>
<gene>
    <name evidence="1" type="ORF">AAP_01146</name>
</gene>
<dbReference type="Gene3D" id="3.10.450.50">
    <property type="match status" value="1"/>
</dbReference>
<dbReference type="PANTHER" id="PTHR38436">
    <property type="entry name" value="POLYKETIDE CYCLASE SNOAL-LIKE DOMAIN"/>
    <property type="match status" value="1"/>
</dbReference>
<name>A0A162IPC9_9EURO</name>
<dbReference type="OrthoDB" id="5440at2759"/>
<proteinExistence type="predicted"/>
<dbReference type="PANTHER" id="PTHR38436:SF3">
    <property type="entry name" value="CARBOXYMETHYLENEBUTENOLIDASE-RELATED"/>
    <property type="match status" value="1"/>
</dbReference>
<dbReference type="Proteomes" id="UP000242877">
    <property type="component" value="Unassembled WGS sequence"/>
</dbReference>
<dbReference type="InterPro" id="IPR009959">
    <property type="entry name" value="Cyclase_SnoaL-like"/>
</dbReference>
<evidence type="ECO:0000313" key="2">
    <source>
        <dbReference type="Proteomes" id="UP000242877"/>
    </source>
</evidence>
<keyword evidence="1" id="KW-0378">Hydrolase</keyword>
<dbReference type="GO" id="GO:0016787">
    <property type="term" value="F:hydrolase activity"/>
    <property type="evidence" value="ECO:0007669"/>
    <property type="project" value="UniProtKB-KW"/>
</dbReference>
<dbReference type="SUPFAM" id="SSF54427">
    <property type="entry name" value="NTF2-like"/>
    <property type="match status" value="1"/>
</dbReference>
<dbReference type="AlphaFoldDB" id="A0A162IPC9"/>
<reference evidence="1 2" key="1">
    <citation type="journal article" date="2016" name="Genome Biol. Evol.">
        <title>Divergent and convergent evolution of fungal pathogenicity.</title>
        <authorList>
            <person name="Shang Y."/>
            <person name="Xiao G."/>
            <person name="Zheng P."/>
            <person name="Cen K."/>
            <person name="Zhan S."/>
            <person name="Wang C."/>
        </authorList>
    </citation>
    <scope>NUCLEOTIDE SEQUENCE [LARGE SCALE GENOMIC DNA]</scope>
    <source>
        <strain evidence="1 2">ARSEF 7405</strain>
    </source>
</reference>